<dbReference type="PANTHER" id="PTHR33514">
    <property type="entry name" value="PROTEIN ABCI12, CHLOROPLASTIC"/>
    <property type="match status" value="1"/>
</dbReference>
<reference evidence="7 9" key="1">
    <citation type="submission" date="2016-02" db="EMBL/GenBank/DDBJ databases">
        <title>Genome sequencing of a beta-galactosidase producing bacteria Rhizobium sp. 59.</title>
        <authorList>
            <person name="Wang D."/>
            <person name="Kot W."/>
            <person name="Qin Y."/>
            <person name="Hansen L."/>
            <person name="Naqvi K."/>
            <person name="Rensing C."/>
        </authorList>
    </citation>
    <scope>NUCLEOTIDE SEQUENCE [LARGE SCALE GENOMIC DNA]</scope>
    <source>
        <strain evidence="7 9">59</strain>
    </source>
</reference>
<evidence type="ECO:0000313" key="7">
    <source>
        <dbReference type="EMBL" id="OJF98794.1"/>
    </source>
</evidence>
<feature type="transmembrane region" description="Helical" evidence="6">
    <location>
        <begin position="127"/>
        <end position="148"/>
    </location>
</feature>
<dbReference type="AlphaFoldDB" id="A0A657LVX2"/>
<evidence type="ECO:0000256" key="1">
    <source>
        <dbReference type="ARBA" id="ARBA00004141"/>
    </source>
</evidence>
<dbReference type="OrthoDB" id="5868344at2"/>
<accession>A0A657LVX2</accession>
<dbReference type="EMBL" id="LSRP01000074">
    <property type="protein sequence ID" value="OJF98819.1"/>
    <property type="molecule type" value="Genomic_DNA"/>
</dbReference>
<proteinExistence type="inferred from homology"/>
<feature type="transmembrane region" description="Helical" evidence="6">
    <location>
        <begin position="64"/>
        <end position="83"/>
    </location>
</feature>
<comment type="similarity">
    <text evidence="2">Belongs to the CbiQ family.</text>
</comment>
<dbReference type="EMBL" id="LSRP01000074">
    <property type="protein sequence ID" value="OJF98794.1"/>
    <property type="molecule type" value="Genomic_DNA"/>
</dbReference>
<dbReference type="Pfam" id="PF02361">
    <property type="entry name" value="CbiQ"/>
    <property type="match status" value="1"/>
</dbReference>
<evidence type="ECO:0000256" key="3">
    <source>
        <dbReference type="ARBA" id="ARBA00022692"/>
    </source>
</evidence>
<dbReference type="CDD" id="cd16914">
    <property type="entry name" value="EcfT"/>
    <property type="match status" value="1"/>
</dbReference>
<organism evidence="7 9">
    <name type="scientific">Pararhizobium antarcticum</name>
    <dbReference type="NCBI Taxonomy" id="1798805"/>
    <lineage>
        <taxon>Bacteria</taxon>
        <taxon>Pseudomonadati</taxon>
        <taxon>Pseudomonadota</taxon>
        <taxon>Alphaproteobacteria</taxon>
        <taxon>Hyphomicrobiales</taxon>
        <taxon>Rhizobiaceae</taxon>
        <taxon>Rhizobium/Agrobacterium group</taxon>
        <taxon>Pararhizobium</taxon>
    </lineage>
</organism>
<comment type="caution">
    <text evidence="7">The sequence shown here is derived from an EMBL/GenBank/DDBJ whole genome shotgun (WGS) entry which is preliminary data.</text>
</comment>
<gene>
    <name evidence="7" type="ORF">AX760_01840</name>
    <name evidence="8" type="ORF">AX760_01975</name>
</gene>
<dbReference type="RefSeq" id="WP_071832434.1">
    <property type="nucleotide sequence ID" value="NZ_LSRP01000074.1"/>
</dbReference>
<feature type="transmembrane region" description="Helical" evidence="6">
    <location>
        <begin position="95"/>
        <end position="115"/>
    </location>
</feature>
<keyword evidence="5 6" id="KW-0472">Membrane</keyword>
<sequence length="202" mass="21643">MKTLYVDGNTALHRLSPRVKLAGLMLASILLFLTRSPLALGTALALAIYLYAMLPLGFKVSLHRLRPVLWTIAVVALFSFLVQSAEEATVALLRLSVLMLLAASVTATTTVSAFIEVATEAARPLERMGLVNAADIGLAIGLVIRFVPDITGHYQSVRDAHLARGIKLRPLTVVVPLIILTLKSADEVAGAIDARGIRNQKA</sequence>
<protein>
    <submittedName>
        <fullName evidence="7">Transporter</fullName>
    </submittedName>
</protein>
<name>A0A657LVX2_9HYPH</name>
<keyword evidence="4 6" id="KW-1133">Transmembrane helix</keyword>
<evidence type="ECO:0000256" key="5">
    <source>
        <dbReference type="ARBA" id="ARBA00023136"/>
    </source>
</evidence>
<feature type="transmembrane region" description="Helical" evidence="6">
    <location>
        <begin position="21"/>
        <end position="52"/>
    </location>
</feature>
<evidence type="ECO:0000256" key="2">
    <source>
        <dbReference type="ARBA" id="ARBA00008564"/>
    </source>
</evidence>
<dbReference type="GO" id="GO:0005886">
    <property type="term" value="C:plasma membrane"/>
    <property type="evidence" value="ECO:0007669"/>
    <property type="project" value="TreeGrafter"/>
</dbReference>
<evidence type="ECO:0000313" key="8">
    <source>
        <dbReference type="EMBL" id="OJF98819.1"/>
    </source>
</evidence>
<evidence type="ECO:0000256" key="4">
    <source>
        <dbReference type="ARBA" id="ARBA00022989"/>
    </source>
</evidence>
<evidence type="ECO:0000256" key="6">
    <source>
        <dbReference type="SAM" id="Phobius"/>
    </source>
</evidence>
<dbReference type="InterPro" id="IPR003339">
    <property type="entry name" value="ABC/ECF_trnsptr_transmembrane"/>
</dbReference>
<comment type="subcellular location">
    <subcellularLocation>
        <location evidence="1">Membrane</location>
        <topology evidence="1">Multi-pass membrane protein</topology>
    </subcellularLocation>
</comment>
<dbReference type="PANTHER" id="PTHR33514:SF13">
    <property type="entry name" value="PROTEIN ABCI12, CHLOROPLASTIC"/>
    <property type="match status" value="1"/>
</dbReference>
<keyword evidence="9" id="KW-1185">Reference proteome</keyword>
<dbReference type="Proteomes" id="UP000182661">
    <property type="component" value="Unassembled WGS sequence"/>
</dbReference>
<keyword evidence="3 6" id="KW-0812">Transmembrane</keyword>
<evidence type="ECO:0000313" key="9">
    <source>
        <dbReference type="Proteomes" id="UP000182661"/>
    </source>
</evidence>